<gene>
    <name evidence="1" type="ORF">DFR47_1017</name>
</gene>
<evidence type="ECO:0000313" key="1">
    <source>
        <dbReference type="EMBL" id="RBO98413.1"/>
    </source>
</evidence>
<sequence length="203" mass="22585">MRIDHLAPPAKPQTMRPYKQGELDGLCGLYAIINSIRWCLRGHELSSKGQHWCDLFAVLNNYAVKELGNLSIASTGTGLNSMIWLLRTAQEHMIDVHGVHISTHRPFALSKPKQSVQITETILNHLNHPNSSALLAIYGAVNHWTVTTEITNNTVKLFDSDRSQTMSATTLQPADLVSKKQRRSHIQPGSLICLSLVEKCALE</sequence>
<organism evidence="1 2">
    <name type="scientific">Pseudochrobactrum asaccharolyticum</name>
    <dbReference type="NCBI Taxonomy" id="354351"/>
    <lineage>
        <taxon>Bacteria</taxon>
        <taxon>Pseudomonadati</taxon>
        <taxon>Pseudomonadota</taxon>
        <taxon>Alphaproteobacteria</taxon>
        <taxon>Hyphomicrobiales</taxon>
        <taxon>Brucellaceae</taxon>
        <taxon>Pseudochrobactrum</taxon>
    </lineage>
</organism>
<keyword evidence="2" id="KW-1185">Reference proteome</keyword>
<comment type="caution">
    <text evidence="1">The sequence shown here is derived from an EMBL/GenBank/DDBJ whole genome shotgun (WGS) entry which is preliminary data.</text>
</comment>
<dbReference type="OrthoDB" id="8419641at2"/>
<evidence type="ECO:0000313" key="2">
    <source>
        <dbReference type="Proteomes" id="UP000252893"/>
    </source>
</evidence>
<dbReference type="Proteomes" id="UP000252893">
    <property type="component" value="Unassembled WGS sequence"/>
</dbReference>
<evidence type="ECO:0008006" key="3">
    <source>
        <dbReference type="Google" id="ProtNLM"/>
    </source>
</evidence>
<name>A0A366E7R4_9HYPH</name>
<reference evidence="1 2" key="1">
    <citation type="submission" date="2018-06" db="EMBL/GenBank/DDBJ databases">
        <title>Genomic Encyclopedia of Type Strains, Phase IV (KMG-IV): sequencing the most valuable type-strain genomes for metagenomic binning, comparative biology and taxonomic classification.</title>
        <authorList>
            <person name="Goeker M."/>
        </authorList>
    </citation>
    <scope>NUCLEOTIDE SEQUENCE [LARGE SCALE GENOMIC DNA]</scope>
    <source>
        <strain evidence="1 2">DSM 25619</strain>
    </source>
</reference>
<dbReference type="RefSeq" id="WP_113942401.1">
    <property type="nucleotide sequence ID" value="NZ_JBHEEG010000003.1"/>
</dbReference>
<proteinExistence type="predicted"/>
<accession>A0A366E7R4</accession>
<dbReference type="EMBL" id="QNRH01000001">
    <property type="protein sequence ID" value="RBO98413.1"/>
    <property type="molecule type" value="Genomic_DNA"/>
</dbReference>
<protein>
    <recommendedName>
        <fullName evidence="3">Peptidase C39-like protein</fullName>
    </recommendedName>
</protein>
<dbReference type="AlphaFoldDB" id="A0A366E7R4"/>